<gene>
    <name evidence="6" type="ORF">GVT53_14405</name>
</gene>
<accession>A0A6G7J4S1</accession>
<dbReference type="GO" id="GO:0030313">
    <property type="term" value="C:cell envelope"/>
    <property type="evidence" value="ECO:0007669"/>
    <property type="project" value="UniProtKB-SubCell"/>
</dbReference>
<keyword evidence="3" id="KW-1015">Disulfide bond</keyword>
<evidence type="ECO:0000313" key="7">
    <source>
        <dbReference type="Proteomes" id="UP000502928"/>
    </source>
</evidence>
<evidence type="ECO:0000256" key="1">
    <source>
        <dbReference type="ARBA" id="ARBA00004196"/>
    </source>
</evidence>
<evidence type="ECO:0000256" key="3">
    <source>
        <dbReference type="ARBA" id="ARBA00023157"/>
    </source>
</evidence>
<evidence type="ECO:0000256" key="2">
    <source>
        <dbReference type="ARBA" id="ARBA00022748"/>
    </source>
</evidence>
<evidence type="ECO:0000256" key="4">
    <source>
        <dbReference type="ARBA" id="ARBA00023284"/>
    </source>
</evidence>
<dbReference type="GO" id="GO:0017004">
    <property type="term" value="P:cytochrome complex assembly"/>
    <property type="evidence" value="ECO:0007669"/>
    <property type="project" value="UniProtKB-KW"/>
</dbReference>
<dbReference type="SUPFAM" id="SSF52833">
    <property type="entry name" value="Thioredoxin-like"/>
    <property type="match status" value="1"/>
</dbReference>
<dbReference type="PROSITE" id="PS51352">
    <property type="entry name" value="THIOREDOXIN_2"/>
    <property type="match status" value="1"/>
</dbReference>
<dbReference type="EMBL" id="CP049616">
    <property type="protein sequence ID" value="QII45815.1"/>
    <property type="molecule type" value="Genomic_DNA"/>
</dbReference>
<keyword evidence="4" id="KW-0676">Redox-active center</keyword>
<keyword evidence="7" id="KW-1185">Reference proteome</keyword>
<dbReference type="AlphaFoldDB" id="A0A6G7J4S1"/>
<dbReference type="Proteomes" id="UP000502928">
    <property type="component" value="Chromosome"/>
</dbReference>
<feature type="domain" description="Thioredoxin" evidence="5">
    <location>
        <begin position="1"/>
        <end position="127"/>
    </location>
</feature>
<name>A0A6G7J4S1_9FLAO</name>
<evidence type="ECO:0000313" key="6">
    <source>
        <dbReference type="EMBL" id="QII45815.1"/>
    </source>
</evidence>
<protein>
    <recommendedName>
        <fullName evidence="5">Thioredoxin domain-containing protein</fullName>
    </recommendedName>
</protein>
<dbReference type="InterPro" id="IPR050553">
    <property type="entry name" value="Thioredoxin_ResA/DsbE_sf"/>
</dbReference>
<comment type="subcellular location">
    <subcellularLocation>
        <location evidence="1">Cell envelope</location>
    </subcellularLocation>
</comment>
<keyword evidence="2" id="KW-0201">Cytochrome c-type biogenesis</keyword>
<reference evidence="6 7" key="1">
    <citation type="submission" date="2020-02" db="EMBL/GenBank/DDBJ databases">
        <title>Complete genome of Muricauda sp. 501str8.</title>
        <authorList>
            <person name="Dong B."/>
            <person name="Zhu S."/>
            <person name="Yang J."/>
            <person name="Chen J."/>
        </authorList>
    </citation>
    <scope>NUCLEOTIDE SEQUENCE [LARGE SCALE GENOMIC DNA]</scope>
    <source>
        <strain evidence="6 7">501str8</strain>
    </source>
</reference>
<dbReference type="PANTHER" id="PTHR42852">
    <property type="entry name" value="THIOL:DISULFIDE INTERCHANGE PROTEIN DSBE"/>
    <property type="match status" value="1"/>
</dbReference>
<dbReference type="KEGG" id="mut:GVT53_14405"/>
<dbReference type="InterPro" id="IPR013766">
    <property type="entry name" value="Thioredoxin_domain"/>
</dbReference>
<dbReference type="PANTHER" id="PTHR42852:SF6">
    <property type="entry name" value="THIOL:DISULFIDE INTERCHANGE PROTEIN DSBE"/>
    <property type="match status" value="1"/>
</dbReference>
<dbReference type="Gene3D" id="3.40.30.10">
    <property type="entry name" value="Glutaredoxin"/>
    <property type="match status" value="1"/>
</dbReference>
<proteinExistence type="predicted"/>
<organism evidence="6 7">
    <name type="scientific">Flagellimonas oceani</name>
    <dbReference type="NCBI Taxonomy" id="2698672"/>
    <lineage>
        <taxon>Bacteria</taxon>
        <taxon>Pseudomonadati</taxon>
        <taxon>Bacteroidota</taxon>
        <taxon>Flavobacteriia</taxon>
        <taxon>Flavobacteriales</taxon>
        <taxon>Flavobacteriaceae</taxon>
        <taxon>Flagellimonas</taxon>
    </lineage>
</organism>
<dbReference type="InterPro" id="IPR036249">
    <property type="entry name" value="Thioredoxin-like_sf"/>
</dbReference>
<sequence>METITFDKKITVLDFWNTSCKPCFEKFPYFEKISEKYQHPDIAIYSVNIPLKNQGFEERIQVEARLGHSYTTIYGENMKKVQNTLGFNAYPHLIILKDSTIIYSGNFVTGESIYIDNLDRQLQKIIKENGILIPENR</sequence>
<dbReference type="RefSeq" id="WP_166249201.1">
    <property type="nucleotide sequence ID" value="NZ_CP049616.1"/>
</dbReference>
<evidence type="ECO:0000259" key="5">
    <source>
        <dbReference type="PROSITE" id="PS51352"/>
    </source>
</evidence>